<dbReference type="InterPro" id="IPR011989">
    <property type="entry name" value="ARM-like"/>
</dbReference>
<name>A0A4P9YKI3_ROZAC</name>
<evidence type="ECO:0000313" key="7">
    <source>
        <dbReference type="Proteomes" id="UP000281549"/>
    </source>
</evidence>
<evidence type="ECO:0000256" key="1">
    <source>
        <dbReference type="ARBA" id="ARBA00004123"/>
    </source>
</evidence>
<dbReference type="Gene3D" id="1.25.10.10">
    <property type="entry name" value="Leucine-rich Repeat Variant"/>
    <property type="match status" value="1"/>
</dbReference>
<keyword evidence="4" id="KW-0539">Nucleus</keyword>
<dbReference type="InterPro" id="IPR016024">
    <property type="entry name" value="ARM-type_fold"/>
</dbReference>
<dbReference type="PANTHER" id="PTHR34105">
    <property type="entry name" value="PROLINE-, GLUTAMIC ACID- AND LEUCINE-RICH PROTEIN 1"/>
    <property type="match status" value="1"/>
</dbReference>
<dbReference type="GO" id="GO:0006364">
    <property type="term" value="P:rRNA processing"/>
    <property type="evidence" value="ECO:0007669"/>
    <property type="project" value="TreeGrafter"/>
</dbReference>
<sequence length="597" mass="67658">MTKILEKCQNLVSSKSSKCQWLGIGVLKIVTSKRMDSFESPKLWIDVLMNLCVKESGNHDIVLESLKLIISILTFFNESNPEVIRDLHQEKIPKLIGIVVNLCSTNDKFFEIASELCHLFPGAMKSQNEKILTMIFKKVDDPFLNSEMAAKCLASLTLAVNKKNLSSNFENCLSKIISTINNCLNDLFTSVEEDSSMKNEEDGYSCAPLPLDGYLRLPILFHRLRNILNFLNQLLIIDRVYLANVPVEQIINLAKRLFRVHPGSKIRPGVEQQEFQLFMACVSNLQSFAFPVISSLSQFILSILEEIVVFSDKRLASVLVTSILSTLDNVKIGQNDKSSLSLQRNLLSILSSLISKSFHVIEPQNRFSLEKYVLGILLNSLTPCFGQTKCVKIHRFIRYQLFKILSGLIFNSKCISPLIPFATRIFGIGLTDQHPKIRQLCSESLNFVDALVRPKVLKSNFISIADSYFDFVSLKCQEKAKMNEETPMINDEKEMLENKLVKGEPSNLKESNNEKTTSEKNVKVPIVQIKESKKKIIEKTQPARNKSQIKEAISKLSNKRPLDVDCNKEFKNIKLELESDSDGPLELNIIDEEPDKD</sequence>
<dbReference type="AlphaFoldDB" id="A0A4P9YKI3"/>
<dbReference type="Proteomes" id="UP000281549">
    <property type="component" value="Unassembled WGS sequence"/>
</dbReference>
<comment type="subcellular location">
    <subcellularLocation>
        <location evidence="1">Nucleus</location>
    </subcellularLocation>
</comment>
<proteinExistence type="inferred from homology"/>
<accession>A0A4P9YKI3</accession>
<protein>
    <recommendedName>
        <fullName evidence="3">Pre-rRNA-processing protein RIX1</fullName>
    </recommendedName>
</protein>
<organism evidence="6 7">
    <name type="scientific">Rozella allomycis (strain CSF55)</name>
    <dbReference type="NCBI Taxonomy" id="988480"/>
    <lineage>
        <taxon>Eukaryota</taxon>
        <taxon>Fungi</taxon>
        <taxon>Fungi incertae sedis</taxon>
        <taxon>Cryptomycota</taxon>
        <taxon>Cryptomycota incertae sedis</taxon>
        <taxon>Rozella</taxon>
    </lineage>
</organism>
<dbReference type="EMBL" id="ML005131">
    <property type="protein sequence ID" value="RKP19974.1"/>
    <property type="molecule type" value="Genomic_DNA"/>
</dbReference>
<evidence type="ECO:0000259" key="5">
    <source>
        <dbReference type="Pfam" id="PF08167"/>
    </source>
</evidence>
<evidence type="ECO:0000313" key="6">
    <source>
        <dbReference type="EMBL" id="RKP19974.1"/>
    </source>
</evidence>
<gene>
    <name evidence="6" type="ORF">ROZALSC1DRAFT_28488</name>
</gene>
<comment type="similarity">
    <text evidence="2">Belongs to the RIX1/PELP1 family.</text>
</comment>
<evidence type="ECO:0000256" key="3">
    <source>
        <dbReference type="ARBA" id="ARBA00021502"/>
    </source>
</evidence>
<feature type="domain" description="Pre-rRNA-processing protein RIX1 N-terminal" evidence="5">
    <location>
        <begin position="3"/>
        <end position="141"/>
    </location>
</feature>
<reference evidence="7" key="1">
    <citation type="journal article" date="2018" name="Nat. Microbiol.">
        <title>Leveraging single-cell genomics to expand the fungal tree of life.</title>
        <authorList>
            <person name="Ahrendt S.R."/>
            <person name="Quandt C.A."/>
            <person name="Ciobanu D."/>
            <person name="Clum A."/>
            <person name="Salamov A."/>
            <person name="Andreopoulos B."/>
            <person name="Cheng J.F."/>
            <person name="Woyke T."/>
            <person name="Pelin A."/>
            <person name="Henrissat B."/>
            <person name="Reynolds N.K."/>
            <person name="Benny G.L."/>
            <person name="Smith M.E."/>
            <person name="James T.Y."/>
            <person name="Grigoriev I.V."/>
        </authorList>
    </citation>
    <scope>NUCLEOTIDE SEQUENCE [LARGE SCALE GENOMIC DNA]</scope>
    <source>
        <strain evidence="7">CSF55</strain>
    </source>
</reference>
<dbReference type="PANTHER" id="PTHR34105:SF1">
    <property type="entry name" value="PROLINE-, GLUTAMIC ACID- AND LEUCINE-RICH PROTEIN 1"/>
    <property type="match status" value="1"/>
</dbReference>
<dbReference type="InterPro" id="IPR012583">
    <property type="entry name" value="RIX1_N"/>
</dbReference>
<dbReference type="Pfam" id="PF08167">
    <property type="entry name" value="RIX1"/>
    <property type="match status" value="1"/>
</dbReference>
<dbReference type="GO" id="GO:0005634">
    <property type="term" value="C:nucleus"/>
    <property type="evidence" value="ECO:0007669"/>
    <property type="project" value="UniProtKB-SubCell"/>
</dbReference>
<dbReference type="SUPFAM" id="SSF48371">
    <property type="entry name" value="ARM repeat"/>
    <property type="match status" value="1"/>
</dbReference>
<evidence type="ECO:0000256" key="2">
    <source>
        <dbReference type="ARBA" id="ARBA00010511"/>
    </source>
</evidence>
<evidence type="ECO:0000256" key="4">
    <source>
        <dbReference type="ARBA" id="ARBA00023242"/>
    </source>
</evidence>